<evidence type="ECO:0000256" key="1">
    <source>
        <dbReference type="SAM" id="Phobius"/>
    </source>
</evidence>
<feature type="transmembrane region" description="Helical" evidence="1">
    <location>
        <begin position="12"/>
        <end position="32"/>
    </location>
</feature>
<dbReference type="RefSeq" id="WP_190572170.1">
    <property type="nucleotide sequence ID" value="NZ_JACJQL010000090.1"/>
</dbReference>
<dbReference type="EMBL" id="JACJQL010000090">
    <property type="protein sequence ID" value="MBD2255355.1"/>
    <property type="molecule type" value="Genomic_DNA"/>
</dbReference>
<evidence type="ECO:0000313" key="3">
    <source>
        <dbReference type="EMBL" id="MBD2255355.1"/>
    </source>
</evidence>
<evidence type="ECO:0000313" key="4">
    <source>
        <dbReference type="Proteomes" id="UP000621307"/>
    </source>
</evidence>
<dbReference type="InterPro" id="IPR035437">
    <property type="entry name" value="SNase_OB-fold_sf"/>
</dbReference>
<reference evidence="3 4" key="1">
    <citation type="journal article" date="2020" name="ISME J.">
        <title>Comparative genomics reveals insights into cyanobacterial evolution and habitat adaptation.</title>
        <authorList>
            <person name="Chen M.Y."/>
            <person name="Teng W.K."/>
            <person name="Zhao L."/>
            <person name="Hu C.X."/>
            <person name="Zhou Y.K."/>
            <person name="Han B.P."/>
            <person name="Song L.R."/>
            <person name="Shu W.S."/>
        </authorList>
    </citation>
    <scope>NUCLEOTIDE SEQUENCE [LARGE SCALE GENOMIC DNA]</scope>
    <source>
        <strain evidence="3 4">FACHB-3921</strain>
    </source>
</reference>
<dbReference type="InterPro" id="IPR016071">
    <property type="entry name" value="Staphylococal_nuclease_OB-fold"/>
</dbReference>
<dbReference type="Pfam" id="PF00565">
    <property type="entry name" value="SNase"/>
    <property type="match status" value="1"/>
</dbReference>
<organism evidence="3 4">
    <name type="scientific">Nostoc parmelioides FACHB-3921</name>
    <dbReference type="NCBI Taxonomy" id="2692909"/>
    <lineage>
        <taxon>Bacteria</taxon>
        <taxon>Bacillati</taxon>
        <taxon>Cyanobacteriota</taxon>
        <taxon>Cyanophyceae</taxon>
        <taxon>Nostocales</taxon>
        <taxon>Nostocaceae</taxon>
        <taxon>Nostoc</taxon>
    </lineage>
</organism>
<dbReference type="Proteomes" id="UP000621307">
    <property type="component" value="Unassembled WGS sequence"/>
</dbReference>
<feature type="domain" description="TNase-like" evidence="2">
    <location>
        <begin position="41"/>
        <end position="166"/>
    </location>
</feature>
<accession>A0ABR8BR25</accession>
<keyword evidence="1" id="KW-1133">Transmembrane helix</keyword>
<keyword evidence="1" id="KW-0472">Membrane</keyword>
<protein>
    <submittedName>
        <fullName evidence="3">Thermonuclease family protein</fullName>
    </submittedName>
</protein>
<evidence type="ECO:0000259" key="2">
    <source>
        <dbReference type="SMART" id="SM00318"/>
    </source>
</evidence>
<keyword evidence="1" id="KW-0812">Transmembrane</keyword>
<sequence length="166" mass="17794">MRNPGRTGTILGAVAAGIGLIVVVITMGLIIFQVNQSTIALTEEWTVIDVLDADKLTLRQADGKQINVRLCGIVPVFGKKAKEKLISLVKAAKNQVMIIPVEKDSDGYTVAEVMANGTGELDISFEEELLKSGLAKTRKSGVECPNKLSFEQAEKIGIAAKVGVWK</sequence>
<dbReference type="SMART" id="SM00318">
    <property type="entry name" value="SNc"/>
    <property type="match status" value="1"/>
</dbReference>
<dbReference type="Gene3D" id="2.40.50.90">
    <property type="match status" value="1"/>
</dbReference>
<name>A0ABR8BR25_9NOSO</name>
<gene>
    <name evidence="3" type="ORF">H6G14_29510</name>
</gene>
<keyword evidence="4" id="KW-1185">Reference proteome</keyword>
<comment type="caution">
    <text evidence="3">The sequence shown here is derived from an EMBL/GenBank/DDBJ whole genome shotgun (WGS) entry which is preliminary data.</text>
</comment>
<dbReference type="SUPFAM" id="SSF50199">
    <property type="entry name" value="Staphylococcal nuclease"/>
    <property type="match status" value="1"/>
</dbReference>
<proteinExistence type="predicted"/>